<evidence type="ECO:0000256" key="4">
    <source>
        <dbReference type="ARBA" id="ARBA00022801"/>
    </source>
</evidence>
<dbReference type="SMART" id="SM00155">
    <property type="entry name" value="PLDc"/>
    <property type="match status" value="2"/>
</dbReference>
<dbReference type="Pfam" id="PF13091">
    <property type="entry name" value="PLDc_2"/>
    <property type="match status" value="2"/>
</dbReference>
<dbReference type="PANTHER" id="PTHR43856">
    <property type="entry name" value="CARDIOLIPIN HYDROLASE"/>
    <property type="match status" value="1"/>
</dbReference>
<comment type="caution">
    <text evidence="8">The sequence shown here is derived from an EMBL/GenBank/DDBJ whole genome shotgun (WGS) entry which is preliminary data.</text>
</comment>
<reference evidence="8" key="2">
    <citation type="journal article" date="2021" name="PeerJ">
        <title>Extensive microbial diversity within the chicken gut microbiome revealed by metagenomics and culture.</title>
        <authorList>
            <person name="Gilroy R."/>
            <person name="Ravi A."/>
            <person name="Getino M."/>
            <person name="Pursley I."/>
            <person name="Horton D.L."/>
            <person name="Alikhan N.F."/>
            <person name="Baker D."/>
            <person name="Gharbi K."/>
            <person name="Hall N."/>
            <person name="Watson M."/>
            <person name="Adriaenssens E.M."/>
            <person name="Foster-Nyarko E."/>
            <person name="Jarju S."/>
            <person name="Secka A."/>
            <person name="Antonio M."/>
            <person name="Oren A."/>
            <person name="Chaudhuri R.R."/>
            <person name="La Ragione R."/>
            <person name="Hildebrand F."/>
            <person name="Pallen M.J."/>
        </authorList>
    </citation>
    <scope>NUCLEOTIDE SEQUENCE</scope>
    <source>
        <strain evidence="8">6276</strain>
    </source>
</reference>
<dbReference type="InterPro" id="IPR035437">
    <property type="entry name" value="SNase_OB-fold_sf"/>
</dbReference>
<dbReference type="GO" id="GO:0016891">
    <property type="term" value="F:RNA endonuclease activity producing 5'-phosphomonoesters, hydrolytic mechanism"/>
    <property type="evidence" value="ECO:0007669"/>
    <property type="project" value="TreeGrafter"/>
</dbReference>
<dbReference type="PANTHER" id="PTHR43856:SF1">
    <property type="entry name" value="MITOCHONDRIAL CARDIOLIPIN HYDROLASE"/>
    <property type="match status" value="1"/>
</dbReference>
<evidence type="ECO:0000313" key="9">
    <source>
        <dbReference type="Proteomes" id="UP000823928"/>
    </source>
</evidence>
<evidence type="ECO:0000256" key="2">
    <source>
        <dbReference type="ARBA" id="ARBA00008664"/>
    </source>
</evidence>
<dbReference type="SUPFAM" id="SSF56024">
    <property type="entry name" value="Phospholipase D/nuclease"/>
    <property type="match status" value="2"/>
</dbReference>
<keyword evidence="6" id="KW-0443">Lipid metabolism</keyword>
<feature type="domain" description="PLD phosphodiesterase" evidence="7">
    <location>
        <begin position="331"/>
        <end position="358"/>
    </location>
</feature>
<dbReference type="InterPro" id="IPR051406">
    <property type="entry name" value="PLD_domain"/>
</dbReference>
<dbReference type="InterPro" id="IPR025202">
    <property type="entry name" value="PLD-like_dom"/>
</dbReference>
<feature type="domain" description="PLD phosphodiesterase" evidence="7">
    <location>
        <begin position="494"/>
        <end position="521"/>
    </location>
</feature>
<sequence>MKEKLCAFFIIILFAGFAAFSFLTTNRKTVVNVITPVMFQIDLNNNRIVDDNETICIPEIKSYTSNMSYFHEEIKDIPFEESIAVGYLADEYAHSTLESKEVKLKFTNKLYPQCRVAEVFVDNRSYSDILKNSGFAIINGKPYNPSAFNQIQQKAKNLKLVIYNHKSAKYHKLNCKFGKIAHDAVILTTKDLPPDAKACRYCHIEQKKARKKLYKKISPAPDIITSGNIKVILTDYTKIQKPDKNCTNEVCREFVNLTDNADESIDIALYGWTNIPKVRNSIEKAISRGVKIRVIYDTKTSSKNYYPDTDEFVKIFKYKRSDRIEGSSKLTNALMHNKFAIFDREKVFTGSMNFSHTGFSGFNQNNVLIINSPAAAKIYTDEFEQMYNGKFHSLKAKILNNSLLLSDGSKVSILFSPQDKGISSRVVPLVNSAKHNIYVPAFLITHKSLTNSLIAAYKRGVNVKIIIDATNTGTRISTLIPLRTAGVPVKVENYAGKMHSKTIIIDNKYIVTGSTNFSNSGENKNDENMLIIENPKIAKFYAEFFEYLWAKIPDKYLKFNPPAESKYSIGSCTDGIDNDFDGKIDAADEGCH</sequence>
<evidence type="ECO:0000256" key="5">
    <source>
        <dbReference type="ARBA" id="ARBA00022963"/>
    </source>
</evidence>
<dbReference type="Gene3D" id="2.40.50.90">
    <property type="match status" value="1"/>
</dbReference>
<comment type="similarity">
    <text evidence="2">Belongs to the phospholipase D family.</text>
</comment>
<comment type="catalytic activity">
    <reaction evidence="1">
        <text>a 1,2-diacyl-sn-glycero-3-phosphocholine + H2O = a 1,2-diacyl-sn-glycero-3-phosphate + choline + H(+)</text>
        <dbReference type="Rhea" id="RHEA:14445"/>
        <dbReference type="ChEBI" id="CHEBI:15354"/>
        <dbReference type="ChEBI" id="CHEBI:15377"/>
        <dbReference type="ChEBI" id="CHEBI:15378"/>
        <dbReference type="ChEBI" id="CHEBI:57643"/>
        <dbReference type="ChEBI" id="CHEBI:58608"/>
        <dbReference type="EC" id="3.1.4.4"/>
    </reaction>
</comment>
<keyword evidence="5" id="KW-0442">Lipid degradation</keyword>
<evidence type="ECO:0000256" key="6">
    <source>
        <dbReference type="ARBA" id="ARBA00023098"/>
    </source>
</evidence>
<dbReference type="GO" id="GO:0004630">
    <property type="term" value="F:phospholipase D activity"/>
    <property type="evidence" value="ECO:0007669"/>
    <property type="project" value="UniProtKB-EC"/>
</dbReference>
<dbReference type="EMBL" id="DVIU01000114">
    <property type="protein sequence ID" value="HIS36066.1"/>
    <property type="molecule type" value="Genomic_DNA"/>
</dbReference>
<dbReference type="Proteomes" id="UP000823928">
    <property type="component" value="Unassembled WGS sequence"/>
</dbReference>
<dbReference type="EC" id="3.1.4.4" evidence="3"/>
<protein>
    <recommendedName>
        <fullName evidence="3">phospholipase D</fullName>
        <ecNumber evidence="3">3.1.4.4</ecNumber>
    </recommendedName>
</protein>
<reference evidence="8" key="1">
    <citation type="submission" date="2020-10" db="EMBL/GenBank/DDBJ databases">
        <authorList>
            <person name="Gilroy R."/>
        </authorList>
    </citation>
    <scope>NUCLEOTIDE SEQUENCE</scope>
    <source>
        <strain evidence="8">6276</strain>
    </source>
</reference>
<evidence type="ECO:0000259" key="7">
    <source>
        <dbReference type="PROSITE" id="PS50035"/>
    </source>
</evidence>
<proteinExistence type="inferred from homology"/>
<gene>
    <name evidence="8" type="ORF">IAC10_05485</name>
</gene>
<dbReference type="InterPro" id="IPR001736">
    <property type="entry name" value="PLipase_D/transphosphatidylase"/>
</dbReference>
<evidence type="ECO:0000256" key="3">
    <source>
        <dbReference type="ARBA" id="ARBA00012027"/>
    </source>
</evidence>
<dbReference type="Gene3D" id="3.30.870.10">
    <property type="entry name" value="Endonuclease Chain A"/>
    <property type="match status" value="2"/>
</dbReference>
<accession>A0A9D1JMM7</accession>
<organism evidence="8 9">
    <name type="scientific">Candidatus Scatousia excrementigallinarum</name>
    <dbReference type="NCBI Taxonomy" id="2840935"/>
    <lineage>
        <taxon>Bacteria</taxon>
        <taxon>Candidatus Scatousia</taxon>
    </lineage>
</organism>
<evidence type="ECO:0000313" key="8">
    <source>
        <dbReference type="EMBL" id="HIS36066.1"/>
    </source>
</evidence>
<name>A0A9D1JMM7_9BACT</name>
<evidence type="ECO:0000256" key="1">
    <source>
        <dbReference type="ARBA" id="ARBA00000798"/>
    </source>
</evidence>
<dbReference type="GO" id="GO:0006793">
    <property type="term" value="P:phosphorus metabolic process"/>
    <property type="evidence" value="ECO:0007669"/>
    <property type="project" value="UniProtKB-ARBA"/>
</dbReference>
<keyword evidence="4" id="KW-0378">Hydrolase</keyword>
<dbReference type="PROSITE" id="PS50035">
    <property type="entry name" value="PLD"/>
    <property type="match status" value="2"/>
</dbReference>
<dbReference type="GO" id="GO:0016042">
    <property type="term" value="P:lipid catabolic process"/>
    <property type="evidence" value="ECO:0007669"/>
    <property type="project" value="UniProtKB-KW"/>
</dbReference>
<dbReference type="AlphaFoldDB" id="A0A9D1JMM7"/>